<comment type="subcellular location">
    <subcellularLocation>
        <location evidence="1">Membrane</location>
        <topology evidence="1">Multi-pass membrane protein</topology>
    </subcellularLocation>
</comment>
<keyword evidence="7 11" id="KW-0675">Receptor</keyword>
<dbReference type="CDD" id="cd00637">
    <property type="entry name" value="7tm_classA_rhodopsin-like"/>
    <property type="match status" value="1"/>
</dbReference>
<evidence type="ECO:0000256" key="9">
    <source>
        <dbReference type="SAM" id="Phobius"/>
    </source>
</evidence>
<dbReference type="AlphaFoldDB" id="A0A8B9L4Y8"/>
<dbReference type="Ensembl" id="ENSAMXT00005051272.1">
    <property type="protein sequence ID" value="ENSAMXP00005047213.1"/>
    <property type="gene ID" value="ENSAMXG00005021704.1"/>
</dbReference>
<feature type="transmembrane region" description="Helical" evidence="9">
    <location>
        <begin position="6"/>
        <end position="34"/>
    </location>
</feature>
<evidence type="ECO:0000256" key="3">
    <source>
        <dbReference type="ARBA" id="ARBA00022692"/>
    </source>
</evidence>
<feature type="transmembrane region" description="Helical" evidence="9">
    <location>
        <begin position="129"/>
        <end position="151"/>
    </location>
</feature>
<dbReference type="PROSITE" id="PS50262">
    <property type="entry name" value="G_PROTEIN_RECEP_F1_2"/>
    <property type="match status" value="1"/>
</dbReference>
<evidence type="ECO:0000256" key="1">
    <source>
        <dbReference type="ARBA" id="ARBA00004141"/>
    </source>
</evidence>
<dbReference type="InterPro" id="IPR000276">
    <property type="entry name" value="GPCR_Rhodpsn"/>
</dbReference>
<keyword evidence="4 9" id="KW-1133">Transmembrane helix</keyword>
<dbReference type="InterPro" id="IPR017452">
    <property type="entry name" value="GPCR_Rhodpsn_7TM"/>
</dbReference>
<evidence type="ECO:0000256" key="7">
    <source>
        <dbReference type="ARBA" id="ARBA00023170"/>
    </source>
</evidence>
<protein>
    <submittedName>
        <fullName evidence="11">Allatostatin-A receptor-like</fullName>
    </submittedName>
</protein>
<dbReference type="KEGG" id="amex:103031655"/>
<reference evidence="12" key="2">
    <citation type="submission" date="2025-05" db="UniProtKB">
        <authorList>
            <consortium name="Ensembl"/>
        </authorList>
    </citation>
    <scope>IDENTIFICATION</scope>
</reference>
<proteinExistence type="predicted"/>
<gene>
    <name evidence="11" type="primary">ORA4</name>
    <name evidence="11" type="ORF">AMEX_G27015</name>
</gene>
<keyword evidence="5" id="KW-0297">G-protein coupled receptor</keyword>
<dbReference type="OrthoDB" id="9935175at2759"/>
<evidence type="ECO:0000256" key="8">
    <source>
        <dbReference type="ARBA" id="ARBA00023224"/>
    </source>
</evidence>
<evidence type="ECO:0000313" key="13">
    <source>
        <dbReference type="Proteomes" id="UP000694621"/>
    </source>
</evidence>
<evidence type="ECO:0000313" key="11">
    <source>
        <dbReference type="EMBL" id="KAG9260718.1"/>
    </source>
</evidence>
<dbReference type="PRINTS" id="PR00237">
    <property type="entry name" value="GPCRRHODOPSN"/>
</dbReference>
<feature type="transmembrane region" description="Helical" evidence="9">
    <location>
        <begin position="243"/>
        <end position="267"/>
    </location>
</feature>
<feature type="transmembrane region" description="Helical" evidence="9">
    <location>
        <begin position="279"/>
        <end position="299"/>
    </location>
</feature>
<keyword evidence="6 9" id="KW-0472">Membrane</keyword>
<sequence>MELLTIEAILFGFLVFSGILGNMLVIYAVFQCALDNPSHHLSPSDIILLNISMANLLTSMFRTIPIFISDLGLKVSLDTNWCRVFMLLWVWWRAVGCWATLTLSAFHYATLKRKRVSTCPQALRKDRRLTWGALGLVWGTNLLFSIPASVFTSHVHGNATTEVMVISCTTRPLLGCMWNFPTREQGYAFAAASMALNEVLPLVLMVGTNLATLHTLAKHIRAVAAGPEMASGHSNSEKKAGHVIMALVTLFVVCWVLQVAAVTYYNYERGKHTDSLLTVSQFSSSLFVGFSPMVVALGHGKMRKKIMGMLQRWLRKALCRDAEEHKRAPEISSTINSTITQKQTHH</sequence>
<evidence type="ECO:0000259" key="10">
    <source>
        <dbReference type="PROSITE" id="PS50262"/>
    </source>
</evidence>
<evidence type="ECO:0000256" key="5">
    <source>
        <dbReference type="ARBA" id="ARBA00023040"/>
    </source>
</evidence>
<evidence type="ECO:0000313" key="14">
    <source>
        <dbReference type="Proteomes" id="UP000752171"/>
    </source>
</evidence>
<dbReference type="Pfam" id="PF00001">
    <property type="entry name" value="7tm_1"/>
    <property type="match status" value="1"/>
</dbReference>
<feature type="transmembrane region" description="Helical" evidence="9">
    <location>
        <begin position="88"/>
        <end position="109"/>
    </location>
</feature>
<dbReference type="Proteomes" id="UP000752171">
    <property type="component" value="Unassembled WGS sequence"/>
</dbReference>
<dbReference type="PANTHER" id="PTHR11394">
    <property type="entry name" value="TASTE RECEPTOR TYPE 2"/>
    <property type="match status" value="1"/>
</dbReference>
<feature type="transmembrane region" description="Helical" evidence="9">
    <location>
        <begin position="187"/>
        <end position="211"/>
    </location>
</feature>
<evidence type="ECO:0000256" key="2">
    <source>
        <dbReference type="ARBA" id="ARBA00022606"/>
    </source>
</evidence>
<keyword evidence="8" id="KW-0807">Transducer</keyword>
<dbReference type="EMBL" id="JAICCE010000024">
    <property type="protein sequence ID" value="KAG9260718.1"/>
    <property type="molecule type" value="Genomic_DNA"/>
</dbReference>
<dbReference type="Gene3D" id="1.20.1070.10">
    <property type="entry name" value="Rhodopsin 7-helix transmembrane proteins"/>
    <property type="match status" value="1"/>
</dbReference>
<evidence type="ECO:0000256" key="4">
    <source>
        <dbReference type="ARBA" id="ARBA00022989"/>
    </source>
</evidence>
<feature type="transmembrane region" description="Helical" evidence="9">
    <location>
        <begin position="46"/>
        <end position="68"/>
    </location>
</feature>
<dbReference type="GO" id="GO:0016020">
    <property type="term" value="C:membrane"/>
    <property type="evidence" value="ECO:0007669"/>
    <property type="project" value="UniProtKB-SubCell"/>
</dbReference>
<evidence type="ECO:0000313" key="12">
    <source>
        <dbReference type="Ensembl" id="ENSAMXP00005047213.1"/>
    </source>
</evidence>
<reference evidence="11 14" key="1">
    <citation type="submission" date="2021-07" db="EMBL/GenBank/DDBJ databases">
        <authorList>
            <person name="Imarazene B."/>
            <person name="Zahm M."/>
            <person name="Klopp C."/>
            <person name="Cabau C."/>
            <person name="Beille S."/>
            <person name="Jouanno E."/>
            <person name="Castinel A."/>
            <person name="Lluch J."/>
            <person name="Gil L."/>
            <person name="Kuchtly C."/>
            <person name="Lopez Roques C."/>
            <person name="Donnadieu C."/>
            <person name="Parrinello H."/>
            <person name="Journot L."/>
            <person name="Du K."/>
            <person name="Schartl M."/>
            <person name="Retaux S."/>
            <person name="Guiguen Y."/>
        </authorList>
    </citation>
    <scope>NUCLEOTIDE SEQUENCE [LARGE SCALE GENOMIC DNA]</scope>
    <source>
        <strain evidence="11">Pach_M1</strain>
        <tissue evidence="11">Testis</tissue>
    </source>
</reference>
<evidence type="ECO:0000256" key="6">
    <source>
        <dbReference type="ARBA" id="ARBA00023136"/>
    </source>
</evidence>
<dbReference type="PANTHER" id="PTHR11394:SF72">
    <property type="entry name" value="OLFACTORY RECEPTOR CLASS A-LIKE PROTEIN 4"/>
    <property type="match status" value="1"/>
</dbReference>
<dbReference type="SUPFAM" id="SSF81321">
    <property type="entry name" value="Family A G protein-coupled receptor-like"/>
    <property type="match status" value="1"/>
</dbReference>
<dbReference type="GO" id="GO:0004930">
    <property type="term" value="F:G protein-coupled receptor activity"/>
    <property type="evidence" value="ECO:0007669"/>
    <property type="project" value="UniProtKB-KW"/>
</dbReference>
<accession>A0A8B9L4Y8</accession>
<organism evidence="12 13">
    <name type="scientific">Astyanax mexicanus</name>
    <name type="common">Blind cave fish</name>
    <name type="synonym">Astyanax fasciatus mexicanus</name>
    <dbReference type="NCBI Taxonomy" id="7994"/>
    <lineage>
        <taxon>Eukaryota</taxon>
        <taxon>Metazoa</taxon>
        <taxon>Chordata</taxon>
        <taxon>Craniata</taxon>
        <taxon>Vertebrata</taxon>
        <taxon>Euteleostomi</taxon>
        <taxon>Actinopterygii</taxon>
        <taxon>Neopterygii</taxon>
        <taxon>Teleostei</taxon>
        <taxon>Ostariophysi</taxon>
        <taxon>Characiformes</taxon>
        <taxon>Characoidei</taxon>
        <taxon>Acestrorhamphidae</taxon>
        <taxon>Acestrorhamphinae</taxon>
        <taxon>Astyanax</taxon>
    </lineage>
</organism>
<keyword evidence="2" id="KW-0716">Sensory transduction</keyword>
<dbReference type="Proteomes" id="UP000694621">
    <property type="component" value="Unplaced"/>
</dbReference>
<name>A0A8B9L4Y8_ASTMX</name>
<feature type="domain" description="G-protein coupled receptors family 1 profile" evidence="10">
    <location>
        <begin position="21"/>
        <end position="295"/>
    </location>
</feature>
<keyword evidence="3 9" id="KW-0812">Transmembrane</keyword>